<dbReference type="OrthoDB" id="2414104at2759"/>
<dbReference type="PIRSF" id="PIRSF001619">
    <property type="entry name" value="Biotin_synth"/>
    <property type="match status" value="1"/>
</dbReference>
<dbReference type="EC" id="2.8.1.6" evidence="3"/>
<comment type="cofactor">
    <cofactor evidence="13">
        <name>[4Fe-4S] cluster</name>
        <dbReference type="ChEBI" id="CHEBI:49883"/>
    </cofactor>
    <text evidence="13">Binds 1 [4Fe-4S] cluster. The cluster is coordinated with 3 cysteines and an exchangeable S-adenosyl-L-methionine.</text>
</comment>
<dbReference type="AlphaFoldDB" id="A0A1Y1ULU1"/>
<dbReference type="InterPro" id="IPR007197">
    <property type="entry name" value="rSAM"/>
</dbReference>
<dbReference type="SMART" id="SM00729">
    <property type="entry name" value="Elp3"/>
    <property type="match status" value="1"/>
</dbReference>
<feature type="compositionally biased region" description="Polar residues" evidence="14">
    <location>
        <begin position="289"/>
        <end position="302"/>
    </location>
</feature>
<name>A0A1Y1ULU1_9TREE</name>
<feature type="binding site" evidence="13">
    <location>
        <position position="85"/>
    </location>
    <ligand>
        <name>[2Fe-2S] cluster</name>
        <dbReference type="ChEBI" id="CHEBI:190135"/>
    </ligand>
</feature>
<dbReference type="NCBIfam" id="TIGR00433">
    <property type="entry name" value="bioB"/>
    <property type="match status" value="1"/>
</dbReference>
<comment type="similarity">
    <text evidence="2">Belongs to the radical SAM superfamily. Biotin synthase family.</text>
</comment>
<keyword evidence="6 13" id="KW-0949">S-adenosyl-L-methionine</keyword>
<dbReference type="SFLD" id="SFLDF00272">
    <property type="entry name" value="biotin_synthase"/>
    <property type="match status" value="1"/>
</dbReference>
<gene>
    <name evidence="16" type="ORF">BD324DRAFT_299828</name>
</gene>
<dbReference type="GO" id="GO:0009102">
    <property type="term" value="P:biotin biosynthetic process"/>
    <property type="evidence" value="ECO:0007669"/>
    <property type="project" value="UniProtKB-UniPathway"/>
</dbReference>
<dbReference type="STRING" id="4999.A0A1Y1ULU1"/>
<dbReference type="GeneID" id="33554231"/>
<dbReference type="RefSeq" id="XP_021872815.1">
    <property type="nucleotide sequence ID" value="XM_022012423.1"/>
</dbReference>
<keyword evidence="7 13" id="KW-0001">2Fe-2S</keyword>
<dbReference type="InterPro" id="IPR002684">
    <property type="entry name" value="Biotin_synth/BioAB"/>
</dbReference>
<dbReference type="Proteomes" id="UP000193218">
    <property type="component" value="Unassembled WGS sequence"/>
</dbReference>
<dbReference type="GO" id="GO:0051537">
    <property type="term" value="F:2 iron, 2 sulfur cluster binding"/>
    <property type="evidence" value="ECO:0007669"/>
    <property type="project" value="UniProtKB-KW"/>
</dbReference>
<evidence type="ECO:0000256" key="2">
    <source>
        <dbReference type="ARBA" id="ARBA00010765"/>
    </source>
</evidence>
<keyword evidence="4 13" id="KW-0004">4Fe-4S</keyword>
<evidence type="ECO:0000256" key="10">
    <source>
        <dbReference type="ARBA" id="ARBA00023004"/>
    </source>
</evidence>
<feature type="region of interest" description="Disordered" evidence="14">
    <location>
        <begin position="278"/>
        <end position="302"/>
    </location>
</feature>
<evidence type="ECO:0000256" key="13">
    <source>
        <dbReference type="PIRSR" id="PIRSR001619-1"/>
    </source>
</evidence>
<evidence type="ECO:0000256" key="11">
    <source>
        <dbReference type="ARBA" id="ARBA00023014"/>
    </source>
</evidence>
<keyword evidence="11 13" id="KW-0411">Iron-sulfur</keyword>
<evidence type="ECO:0000259" key="15">
    <source>
        <dbReference type="PROSITE" id="PS51918"/>
    </source>
</evidence>
<evidence type="ECO:0000256" key="5">
    <source>
        <dbReference type="ARBA" id="ARBA00022679"/>
    </source>
</evidence>
<keyword evidence="10 13" id="KW-0408">Iron</keyword>
<dbReference type="InterPro" id="IPR006638">
    <property type="entry name" value="Elp3/MiaA/NifB-like_rSAM"/>
</dbReference>
<dbReference type="InParanoid" id="A0A1Y1ULU1"/>
<dbReference type="UniPathway" id="UPA00078">
    <property type="reaction ID" value="UER00162"/>
</dbReference>
<dbReference type="GO" id="GO:0004076">
    <property type="term" value="F:biotin synthase activity"/>
    <property type="evidence" value="ECO:0007669"/>
    <property type="project" value="UniProtKB-EC"/>
</dbReference>
<keyword evidence="17" id="KW-1185">Reference proteome</keyword>
<organism evidence="16 17">
    <name type="scientific">Kockovaella imperatae</name>
    <dbReference type="NCBI Taxonomy" id="4999"/>
    <lineage>
        <taxon>Eukaryota</taxon>
        <taxon>Fungi</taxon>
        <taxon>Dikarya</taxon>
        <taxon>Basidiomycota</taxon>
        <taxon>Agaricomycotina</taxon>
        <taxon>Tremellomycetes</taxon>
        <taxon>Tremellales</taxon>
        <taxon>Cuniculitremaceae</taxon>
        <taxon>Kockovaella</taxon>
    </lineage>
</organism>
<proteinExistence type="inferred from homology"/>
<dbReference type="Pfam" id="PF06968">
    <property type="entry name" value="BATS"/>
    <property type="match status" value="1"/>
</dbReference>
<dbReference type="FunCoup" id="A0A1Y1ULU1">
    <property type="interactions" value="104"/>
</dbReference>
<dbReference type="CDD" id="cd01335">
    <property type="entry name" value="Radical_SAM"/>
    <property type="match status" value="1"/>
</dbReference>
<reference evidence="16 17" key="1">
    <citation type="submission" date="2017-03" db="EMBL/GenBank/DDBJ databases">
        <title>Widespread Adenine N6-methylation of Active Genes in Fungi.</title>
        <authorList>
            <consortium name="DOE Joint Genome Institute"/>
            <person name="Mondo S.J."/>
            <person name="Dannebaum R.O."/>
            <person name="Kuo R.C."/>
            <person name="Louie K.B."/>
            <person name="Bewick A.J."/>
            <person name="Labutti K."/>
            <person name="Haridas S."/>
            <person name="Kuo A."/>
            <person name="Salamov A."/>
            <person name="Ahrendt S.R."/>
            <person name="Lau R."/>
            <person name="Bowen B.P."/>
            <person name="Lipzen A."/>
            <person name="Sullivan W."/>
            <person name="Andreopoulos W.B."/>
            <person name="Clum A."/>
            <person name="Lindquist E."/>
            <person name="Daum C."/>
            <person name="Northen T.R."/>
            <person name="Ramamoorthy G."/>
            <person name="Schmitz R.J."/>
            <person name="Gryganskyi A."/>
            <person name="Culley D."/>
            <person name="Magnuson J."/>
            <person name="James T.Y."/>
            <person name="O'Malley M.A."/>
            <person name="Stajich J.E."/>
            <person name="Spatafora J.W."/>
            <person name="Visel A."/>
            <person name="Grigoriev I.V."/>
        </authorList>
    </citation>
    <scope>NUCLEOTIDE SEQUENCE [LARGE SCALE GENOMIC DNA]</scope>
    <source>
        <strain evidence="16 17">NRRL Y-17943</strain>
    </source>
</reference>
<feature type="binding site" evidence="13">
    <location>
        <position position="145"/>
    </location>
    <ligand>
        <name>[2Fe-2S] cluster</name>
        <dbReference type="ChEBI" id="CHEBI:190135"/>
    </ligand>
</feature>
<dbReference type="Gene3D" id="3.20.20.70">
    <property type="entry name" value="Aldolase class I"/>
    <property type="match status" value="1"/>
</dbReference>
<evidence type="ECO:0000256" key="3">
    <source>
        <dbReference type="ARBA" id="ARBA00012236"/>
    </source>
</evidence>
<comment type="pathway">
    <text evidence="1">Cofactor biosynthesis; biotin biosynthesis; biotin from 7,8-diaminononanoate: step 2/2.</text>
</comment>
<dbReference type="PANTHER" id="PTHR22976">
    <property type="entry name" value="BIOTIN SYNTHASE"/>
    <property type="match status" value="1"/>
</dbReference>
<dbReference type="EMBL" id="NBSH01000003">
    <property type="protein sequence ID" value="ORX38952.1"/>
    <property type="molecule type" value="Genomic_DNA"/>
</dbReference>
<feature type="binding site" evidence="13">
    <location>
        <position position="12"/>
    </location>
    <ligand>
        <name>[4Fe-4S] cluster</name>
        <dbReference type="ChEBI" id="CHEBI:49883"/>
        <note>4Fe-4S-S-AdoMet</note>
    </ligand>
</feature>
<comment type="cofactor">
    <cofactor evidence="12">
        <name>[2Fe-2S] cluster</name>
        <dbReference type="ChEBI" id="CHEBI:190135"/>
    </cofactor>
</comment>
<feature type="binding site" evidence="13">
    <location>
        <position position="15"/>
    </location>
    <ligand>
        <name>[4Fe-4S] cluster</name>
        <dbReference type="ChEBI" id="CHEBI:49883"/>
        <note>4Fe-4S-S-AdoMet</note>
    </ligand>
</feature>
<keyword evidence="5" id="KW-0808">Transferase</keyword>
<evidence type="ECO:0000256" key="6">
    <source>
        <dbReference type="ARBA" id="ARBA00022691"/>
    </source>
</evidence>
<dbReference type="PANTHER" id="PTHR22976:SF2">
    <property type="entry name" value="BIOTIN SYNTHASE, MITOCHONDRIAL"/>
    <property type="match status" value="1"/>
</dbReference>
<dbReference type="SFLD" id="SFLDS00029">
    <property type="entry name" value="Radical_SAM"/>
    <property type="match status" value="1"/>
</dbReference>
<protein>
    <recommendedName>
        <fullName evidence="3">biotin synthase</fullName>
        <ecNumber evidence="3">2.8.1.6</ecNumber>
    </recommendedName>
</protein>
<feature type="domain" description="Radical SAM core" evidence="15">
    <location>
        <begin position="1"/>
        <end position="222"/>
    </location>
</feature>
<dbReference type="InterPro" id="IPR013785">
    <property type="entry name" value="Aldolase_TIM"/>
</dbReference>
<evidence type="ECO:0000256" key="9">
    <source>
        <dbReference type="ARBA" id="ARBA00022756"/>
    </source>
</evidence>
<evidence type="ECO:0000256" key="8">
    <source>
        <dbReference type="ARBA" id="ARBA00022723"/>
    </source>
</evidence>
<dbReference type="SMART" id="SM00876">
    <property type="entry name" value="BATS"/>
    <property type="match status" value="1"/>
</dbReference>
<accession>A0A1Y1ULU1</accession>
<evidence type="ECO:0000256" key="14">
    <source>
        <dbReference type="SAM" id="MobiDB-lite"/>
    </source>
</evidence>
<dbReference type="SUPFAM" id="SSF102114">
    <property type="entry name" value="Radical SAM enzymes"/>
    <property type="match status" value="1"/>
</dbReference>
<feature type="binding site" evidence="13">
    <location>
        <position position="8"/>
    </location>
    <ligand>
        <name>[4Fe-4S] cluster</name>
        <dbReference type="ChEBI" id="CHEBI:49883"/>
        <note>4Fe-4S-S-AdoMet</note>
    </ligand>
</feature>
<dbReference type="InterPro" id="IPR058240">
    <property type="entry name" value="rSAM_sf"/>
</dbReference>
<dbReference type="Pfam" id="PF04055">
    <property type="entry name" value="Radical_SAM"/>
    <property type="match status" value="1"/>
</dbReference>
<evidence type="ECO:0000256" key="12">
    <source>
        <dbReference type="ARBA" id="ARBA00034078"/>
    </source>
</evidence>
<evidence type="ECO:0000256" key="4">
    <source>
        <dbReference type="ARBA" id="ARBA00022485"/>
    </source>
</evidence>
<dbReference type="GO" id="GO:0046872">
    <property type="term" value="F:metal ion binding"/>
    <property type="evidence" value="ECO:0007669"/>
    <property type="project" value="UniProtKB-KW"/>
</dbReference>
<keyword evidence="8 13" id="KW-0479">Metal-binding</keyword>
<keyword evidence="9" id="KW-0093">Biotin biosynthesis</keyword>
<dbReference type="InterPro" id="IPR010722">
    <property type="entry name" value="BATS_dom"/>
</dbReference>
<feature type="binding site" evidence="13">
    <location>
        <position position="217"/>
    </location>
    <ligand>
        <name>[2Fe-2S] cluster</name>
        <dbReference type="ChEBI" id="CHEBI:190135"/>
    </ligand>
</feature>
<dbReference type="PROSITE" id="PS51918">
    <property type="entry name" value="RADICAL_SAM"/>
    <property type="match status" value="1"/>
</dbReference>
<sequence>MNIKTGGCTEDCKYCSQSSSYKTQTKSSRLVDIEPVLEAARQAKANGSTRFCMGAAWRDLAGKKSGFEKILKMVSEVRGMGMEVCTTLGMLNADQARRLKEAGLSAYNHNLDTSREFYPSVITSRTYDERLETIQAVRDAGISVCSGGILGLGEEDADRVGLIHEVSRFDEHPESFPVNTLVPIPGTPLEDNKPVPVHTVLRTIATARIVLPKTIIRLAAGRHTFSETEQAMAFMAGANAIFTGERMLTTPCSGWDEDKAMLDRWGLRGLRSFEDQEGVQMTPEGTHVQPETTTEKVQTVAQ</sequence>
<dbReference type="GO" id="GO:0005739">
    <property type="term" value="C:mitochondrion"/>
    <property type="evidence" value="ECO:0007669"/>
    <property type="project" value="TreeGrafter"/>
</dbReference>
<dbReference type="HAMAP" id="MF_01694">
    <property type="entry name" value="BioB"/>
    <property type="match status" value="1"/>
</dbReference>
<dbReference type="SFLD" id="SFLDG01278">
    <property type="entry name" value="biotin_synthase_like"/>
    <property type="match status" value="1"/>
</dbReference>
<comment type="caution">
    <text evidence="16">The sequence shown here is derived from an EMBL/GenBank/DDBJ whole genome shotgun (WGS) entry which is preliminary data.</text>
</comment>
<dbReference type="SFLD" id="SFLDG01060">
    <property type="entry name" value="BATS_domain_containing"/>
    <property type="match status" value="1"/>
</dbReference>
<dbReference type="InterPro" id="IPR024177">
    <property type="entry name" value="Biotin_synthase"/>
</dbReference>
<dbReference type="GO" id="GO:0051539">
    <property type="term" value="F:4 iron, 4 sulfur cluster binding"/>
    <property type="evidence" value="ECO:0007669"/>
    <property type="project" value="UniProtKB-KW"/>
</dbReference>
<comment type="cofactor">
    <cofactor evidence="13">
        <name>[2Fe-2S] cluster</name>
        <dbReference type="ChEBI" id="CHEBI:190135"/>
    </cofactor>
    <text evidence="13">Binds 1 [2Fe-2S] cluster. The cluster is coordinated with 3 cysteines and 1 arginine.</text>
</comment>
<evidence type="ECO:0000256" key="7">
    <source>
        <dbReference type="ARBA" id="ARBA00022714"/>
    </source>
</evidence>
<evidence type="ECO:0000313" key="16">
    <source>
        <dbReference type="EMBL" id="ORX38952.1"/>
    </source>
</evidence>
<feature type="binding site" evidence="13">
    <location>
        <position position="52"/>
    </location>
    <ligand>
        <name>[2Fe-2S] cluster</name>
        <dbReference type="ChEBI" id="CHEBI:190135"/>
    </ligand>
</feature>
<evidence type="ECO:0000313" key="17">
    <source>
        <dbReference type="Proteomes" id="UP000193218"/>
    </source>
</evidence>
<evidence type="ECO:0000256" key="1">
    <source>
        <dbReference type="ARBA" id="ARBA00004942"/>
    </source>
</evidence>